<sequence>MPDADDHAWLRQGSTSSTDVEKSYDGWAPTYNKTLAEWCYRAPEEAARML</sequence>
<dbReference type="EMBL" id="UINC01129382">
    <property type="protein sequence ID" value="SVD09728.1"/>
    <property type="molecule type" value="Genomic_DNA"/>
</dbReference>
<dbReference type="AlphaFoldDB" id="A0A382SKK6"/>
<evidence type="ECO:0000313" key="2">
    <source>
        <dbReference type="EMBL" id="SVD09728.1"/>
    </source>
</evidence>
<evidence type="ECO:0000256" key="1">
    <source>
        <dbReference type="SAM" id="MobiDB-lite"/>
    </source>
</evidence>
<proteinExistence type="predicted"/>
<organism evidence="2">
    <name type="scientific">marine metagenome</name>
    <dbReference type="NCBI Taxonomy" id="408172"/>
    <lineage>
        <taxon>unclassified sequences</taxon>
        <taxon>metagenomes</taxon>
        <taxon>ecological metagenomes</taxon>
    </lineage>
</organism>
<name>A0A382SKK6_9ZZZZ</name>
<accession>A0A382SKK6</accession>
<protein>
    <submittedName>
        <fullName evidence="2">Uncharacterized protein</fullName>
    </submittedName>
</protein>
<reference evidence="2" key="1">
    <citation type="submission" date="2018-05" db="EMBL/GenBank/DDBJ databases">
        <authorList>
            <person name="Lanie J.A."/>
            <person name="Ng W.-L."/>
            <person name="Kazmierczak K.M."/>
            <person name="Andrzejewski T.M."/>
            <person name="Davidsen T.M."/>
            <person name="Wayne K.J."/>
            <person name="Tettelin H."/>
            <person name="Glass J.I."/>
            <person name="Rusch D."/>
            <person name="Podicherti R."/>
            <person name="Tsui H.-C.T."/>
            <person name="Winkler M.E."/>
        </authorList>
    </citation>
    <scope>NUCLEOTIDE SEQUENCE</scope>
</reference>
<feature type="region of interest" description="Disordered" evidence="1">
    <location>
        <begin position="1"/>
        <end position="26"/>
    </location>
</feature>
<gene>
    <name evidence="2" type="ORF">METZ01_LOCUS362582</name>
</gene>